<gene>
    <name evidence="2" type="ORF">LSALG_LOCUS32738</name>
</gene>
<evidence type="ECO:0000313" key="3">
    <source>
        <dbReference type="Proteomes" id="UP001177003"/>
    </source>
</evidence>
<reference evidence="2" key="1">
    <citation type="submission" date="2023-04" db="EMBL/GenBank/DDBJ databases">
        <authorList>
            <person name="Vijverberg K."/>
            <person name="Xiong W."/>
            <person name="Schranz E."/>
        </authorList>
    </citation>
    <scope>NUCLEOTIDE SEQUENCE</scope>
</reference>
<proteinExistence type="predicted"/>
<dbReference type="PANTHER" id="PTHR47603:SF1">
    <property type="entry name" value="PPR CONTAINING-LIKE PROTEIN"/>
    <property type="match status" value="1"/>
</dbReference>
<dbReference type="EMBL" id="OX465083">
    <property type="protein sequence ID" value="CAI9293722.1"/>
    <property type="molecule type" value="Genomic_DNA"/>
</dbReference>
<accession>A0AA35ZL87</accession>
<organism evidence="2 3">
    <name type="scientific">Lactuca saligna</name>
    <name type="common">Willowleaf lettuce</name>
    <dbReference type="NCBI Taxonomy" id="75948"/>
    <lineage>
        <taxon>Eukaryota</taxon>
        <taxon>Viridiplantae</taxon>
        <taxon>Streptophyta</taxon>
        <taxon>Embryophyta</taxon>
        <taxon>Tracheophyta</taxon>
        <taxon>Spermatophyta</taxon>
        <taxon>Magnoliopsida</taxon>
        <taxon>eudicotyledons</taxon>
        <taxon>Gunneridae</taxon>
        <taxon>Pentapetalae</taxon>
        <taxon>asterids</taxon>
        <taxon>campanulids</taxon>
        <taxon>Asterales</taxon>
        <taxon>Asteraceae</taxon>
        <taxon>Cichorioideae</taxon>
        <taxon>Cichorieae</taxon>
        <taxon>Lactucinae</taxon>
        <taxon>Lactuca</taxon>
    </lineage>
</organism>
<feature type="compositionally biased region" description="Polar residues" evidence="1">
    <location>
        <begin position="23"/>
        <end position="42"/>
    </location>
</feature>
<evidence type="ECO:0008006" key="4">
    <source>
        <dbReference type="Google" id="ProtNLM"/>
    </source>
</evidence>
<evidence type="ECO:0000256" key="1">
    <source>
        <dbReference type="SAM" id="MobiDB-lite"/>
    </source>
</evidence>
<dbReference type="Proteomes" id="UP001177003">
    <property type="component" value="Chromosome 7"/>
</dbReference>
<dbReference type="PANTHER" id="PTHR47603">
    <property type="entry name" value="PPR CONTAINING-LIKE PROTEIN"/>
    <property type="match status" value="1"/>
</dbReference>
<protein>
    <recommendedName>
        <fullName evidence="4">Pentatricopeptide repeat-containing protein</fullName>
    </recommendedName>
</protein>
<dbReference type="AlphaFoldDB" id="A0AA35ZL87"/>
<sequence length="309" mass="36046">MHKRKIPRSPTRSLKTPRDGRVTKTSKGFFSEVPSKNRSSDQVFDKMPSPKFPYGSFFSHTKAIWKSAAMSTHVRQLGPIRTIRTQTLLNSHSTIIQERTPFQNHSTETETISKRQIGDNISRNEKINFLLKILMDLDNSKESVYNALDAWVAWEQDFPVGPLRRALIALEKEHQWHRVIHVIKWMLNKGQGTTMGTYGQLVRALDMDHRAEEAHEIWVKKLAVDLHSVPWQLCHQMIAVYYRNNMLERLVKLFKGLEAFDRKPRDKKIVKKVADAYEILGLIKEKERVLEKYKNLFVETPSSKKSLKR</sequence>
<feature type="region of interest" description="Disordered" evidence="1">
    <location>
        <begin position="1"/>
        <end position="44"/>
    </location>
</feature>
<name>A0AA35ZL87_LACSI</name>
<evidence type="ECO:0000313" key="2">
    <source>
        <dbReference type="EMBL" id="CAI9293722.1"/>
    </source>
</evidence>
<keyword evidence="3" id="KW-1185">Reference proteome</keyword>